<protein>
    <submittedName>
        <fullName evidence="3">TIGR03857 family LLM class F420-dependent oxidoreductase</fullName>
    </submittedName>
</protein>
<dbReference type="NCBIfam" id="TIGR03857">
    <property type="entry name" value="F420_MSMEG_2249"/>
    <property type="match status" value="1"/>
</dbReference>
<proteinExistence type="predicted"/>
<dbReference type="InterPro" id="IPR036661">
    <property type="entry name" value="Luciferase-like_sf"/>
</dbReference>
<evidence type="ECO:0000313" key="3">
    <source>
        <dbReference type="EMBL" id="RNL61405.1"/>
    </source>
</evidence>
<dbReference type="PANTHER" id="PTHR43244">
    <property type="match status" value="1"/>
</dbReference>
<dbReference type="AlphaFoldDB" id="A0A3N0CD89"/>
<reference evidence="3 4" key="1">
    <citation type="submission" date="2018-11" db="EMBL/GenBank/DDBJ databases">
        <authorList>
            <person name="Li F."/>
        </authorList>
    </citation>
    <scope>NUCLEOTIDE SEQUENCE [LARGE SCALE GENOMIC DNA]</scope>
    <source>
        <strain evidence="3 4">Gsoil 097</strain>
    </source>
</reference>
<evidence type="ECO:0000256" key="1">
    <source>
        <dbReference type="ARBA" id="ARBA00023002"/>
    </source>
</evidence>
<feature type="domain" description="Luciferase-like" evidence="2">
    <location>
        <begin position="19"/>
        <end position="226"/>
    </location>
</feature>
<keyword evidence="4" id="KW-1185">Reference proteome</keyword>
<accession>A0A3N0CD89</accession>
<dbReference type="PANTHER" id="PTHR43244:SF1">
    <property type="entry name" value="5,10-METHYLENETETRAHYDROMETHANOPTERIN REDUCTASE"/>
    <property type="match status" value="1"/>
</dbReference>
<dbReference type="InterPro" id="IPR022378">
    <property type="entry name" value="F420_OxRdatse_MSMEG2249_pred"/>
</dbReference>
<dbReference type="OrthoDB" id="5723777at2"/>
<dbReference type="InterPro" id="IPR011251">
    <property type="entry name" value="Luciferase-like_dom"/>
</dbReference>
<evidence type="ECO:0000313" key="4">
    <source>
        <dbReference type="Proteomes" id="UP000267128"/>
    </source>
</evidence>
<dbReference type="InterPro" id="IPR050564">
    <property type="entry name" value="F420-G6PD/mer"/>
</dbReference>
<sequence length="364" mass="38452">MAPMEQLNEIAYYAVTHHPADARKVFSEATDAEALGLGSCMISERFTVKEAGALAGAVAGRAPSLGVASAAINHHTRHPIVTATLGSTMYALTDGNYAMSFGRGAAEHWKAIGLPVITEAVLRDFIGLLRRLWTEGFVLDHDGPAGKWPVLHNRSGLGEGPPLGLVAVGPRTMALAGETCDFVVLHTFFGEQATADSIAAVRAGAERAGRDPDAVRIWSCLAAVPDGLSEADTVRRGVGRLVTYLQVYGDVLVSVNGWDPAVLERLRASEVFTTAAAAGAIDATADTETLLRIAELIPDEWLAASARGRSEDAARTIARELELGCHSVILHGAEPHEIAPMVAAYREIRPALARPVATNPGLFA</sequence>
<evidence type="ECO:0000259" key="2">
    <source>
        <dbReference type="Pfam" id="PF00296"/>
    </source>
</evidence>
<dbReference type="Pfam" id="PF00296">
    <property type="entry name" value="Bac_luciferase"/>
    <property type="match status" value="1"/>
</dbReference>
<keyword evidence="1" id="KW-0560">Oxidoreductase</keyword>
<dbReference type="EMBL" id="RJSE01000008">
    <property type="protein sequence ID" value="RNL61405.1"/>
    <property type="molecule type" value="Genomic_DNA"/>
</dbReference>
<gene>
    <name evidence="3" type="ORF">EFK50_18500</name>
</gene>
<dbReference type="GO" id="GO:0016705">
    <property type="term" value="F:oxidoreductase activity, acting on paired donors, with incorporation or reduction of molecular oxygen"/>
    <property type="evidence" value="ECO:0007669"/>
    <property type="project" value="InterPro"/>
</dbReference>
<organism evidence="3 4">
    <name type="scientific">Nocardioides marmoriginsengisoli</name>
    <dbReference type="NCBI Taxonomy" id="661483"/>
    <lineage>
        <taxon>Bacteria</taxon>
        <taxon>Bacillati</taxon>
        <taxon>Actinomycetota</taxon>
        <taxon>Actinomycetes</taxon>
        <taxon>Propionibacteriales</taxon>
        <taxon>Nocardioidaceae</taxon>
        <taxon>Nocardioides</taxon>
    </lineage>
</organism>
<name>A0A3N0CD89_9ACTN</name>
<comment type="caution">
    <text evidence="3">The sequence shown here is derived from an EMBL/GenBank/DDBJ whole genome shotgun (WGS) entry which is preliminary data.</text>
</comment>
<dbReference type="Gene3D" id="3.20.20.30">
    <property type="entry name" value="Luciferase-like domain"/>
    <property type="match status" value="1"/>
</dbReference>
<dbReference type="SUPFAM" id="SSF51679">
    <property type="entry name" value="Bacterial luciferase-like"/>
    <property type="match status" value="1"/>
</dbReference>
<dbReference type="Proteomes" id="UP000267128">
    <property type="component" value="Unassembled WGS sequence"/>
</dbReference>